<comment type="subcellular location">
    <subcellularLocation>
        <location evidence="1">Cell membrane</location>
        <topology evidence="1">Peripheral membrane protein</topology>
    </subcellularLocation>
</comment>
<keyword evidence="5" id="KW-0408">Iron</keyword>
<evidence type="ECO:0000256" key="5">
    <source>
        <dbReference type="ARBA" id="ARBA00023004"/>
    </source>
</evidence>
<dbReference type="SUPFAM" id="SSF52540">
    <property type="entry name" value="P-loop containing nucleoside triphosphate hydrolases"/>
    <property type="match status" value="1"/>
</dbReference>
<accession>A0A4V1G3H5</accession>
<evidence type="ECO:0000256" key="7">
    <source>
        <dbReference type="ARBA" id="ARBA00023136"/>
    </source>
</evidence>
<name>A0A4V1G3H5_9BACL</name>
<dbReference type="InterPro" id="IPR027417">
    <property type="entry name" value="P-loop_NTPase"/>
</dbReference>
<gene>
    <name evidence="10" type="ORF">E6C60_0491</name>
</gene>
<evidence type="ECO:0000256" key="6">
    <source>
        <dbReference type="ARBA" id="ARBA00023065"/>
    </source>
</evidence>
<dbReference type="SMART" id="SM00382">
    <property type="entry name" value="AAA"/>
    <property type="match status" value="1"/>
</dbReference>
<evidence type="ECO:0000256" key="1">
    <source>
        <dbReference type="ARBA" id="ARBA00004202"/>
    </source>
</evidence>
<evidence type="ECO:0000313" key="10">
    <source>
        <dbReference type="EMBL" id="QCT01214.1"/>
    </source>
</evidence>
<dbReference type="KEGG" id="palo:E6C60_0491"/>
<dbReference type="InterPro" id="IPR003593">
    <property type="entry name" value="AAA+_ATPase"/>
</dbReference>
<dbReference type="InterPro" id="IPR003959">
    <property type="entry name" value="ATPase_AAA_core"/>
</dbReference>
<evidence type="ECO:0000256" key="3">
    <source>
        <dbReference type="ARBA" id="ARBA00022475"/>
    </source>
</evidence>
<protein>
    <submittedName>
        <fullName evidence="10">SMC domain protein</fullName>
    </submittedName>
</protein>
<evidence type="ECO:0000256" key="4">
    <source>
        <dbReference type="ARBA" id="ARBA00022496"/>
    </source>
</evidence>
<dbReference type="PANTHER" id="PTHR42771:SF2">
    <property type="entry name" value="IRON(3+)-HYDROXAMATE IMPORT ATP-BINDING PROTEIN FHUC"/>
    <property type="match status" value="1"/>
</dbReference>
<feature type="domain" description="AAA+ ATPase" evidence="9">
    <location>
        <begin position="42"/>
        <end position="222"/>
    </location>
</feature>
<dbReference type="PANTHER" id="PTHR42771">
    <property type="entry name" value="IRON(3+)-HYDROXAMATE IMPORT ATP-BINDING PROTEIN FHUC"/>
    <property type="match status" value="1"/>
</dbReference>
<evidence type="ECO:0000313" key="11">
    <source>
        <dbReference type="Proteomes" id="UP000300879"/>
    </source>
</evidence>
<evidence type="ECO:0000256" key="2">
    <source>
        <dbReference type="ARBA" id="ARBA00022448"/>
    </source>
</evidence>
<keyword evidence="7" id="KW-0472">Membrane</keyword>
<organism evidence="10 11">
    <name type="scientific">Paenibacillus algicola</name>
    <dbReference type="NCBI Taxonomy" id="2565926"/>
    <lineage>
        <taxon>Bacteria</taxon>
        <taxon>Bacillati</taxon>
        <taxon>Bacillota</taxon>
        <taxon>Bacilli</taxon>
        <taxon>Bacillales</taxon>
        <taxon>Paenibacillaceae</taxon>
        <taxon>Paenibacillus</taxon>
    </lineage>
</organism>
<evidence type="ECO:0000256" key="8">
    <source>
        <dbReference type="SAM" id="MobiDB-lite"/>
    </source>
</evidence>
<dbReference type="GO" id="GO:0006302">
    <property type="term" value="P:double-strand break repair"/>
    <property type="evidence" value="ECO:0007669"/>
    <property type="project" value="InterPro"/>
</dbReference>
<feature type="region of interest" description="Disordered" evidence="8">
    <location>
        <begin position="199"/>
        <end position="235"/>
    </location>
</feature>
<dbReference type="AlphaFoldDB" id="A0A4V1G3H5"/>
<dbReference type="Proteomes" id="UP000300879">
    <property type="component" value="Chromosome"/>
</dbReference>
<dbReference type="GO" id="GO:0005524">
    <property type="term" value="F:ATP binding"/>
    <property type="evidence" value="ECO:0007669"/>
    <property type="project" value="InterPro"/>
</dbReference>
<keyword evidence="2" id="KW-0813">Transport</keyword>
<dbReference type="GO" id="GO:0006826">
    <property type="term" value="P:iron ion transport"/>
    <property type="evidence" value="ECO:0007669"/>
    <property type="project" value="UniProtKB-KW"/>
</dbReference>
<dbReference type="Gene3D" id="3.40.50.300">
    <property type="entry name" value="P-loop containing nucleotide triphosphate hydrolases"/>
    <property type="match status" value="2"/>
</dbReference>
<keyword evidence="6" id="KW-0406">Ion transport</keyword>
<dbReference type="Pfam" id="PF13476">
    <property type="entry name" value="AAA_23"/>
    <property type="match status" value="1"/>
</dbReference>
<keyword evidence="11" id="KW-1185">Reference proteome</keyword>
<dbReference type="Pfam" id="PF13304">
    <property type="entry name" value="AAA_21"/>
    <property type="match status" value="1"/>
</dbReference>
<proteinExistence type="predicted"/>
<dbReference type="EMBL" id="CP040396">
    <property type="protein sequence ID" value="QCT01214.1"/>
    <property type="molecule type" value="Genomic_DNA"/>
</dbReference>
<dbReference type="GO" id="GO:0005886">
    <property type="term" value="C:plasma membrane"/>
    <property type="evidence" value="ECO:0007669"/>
    <property type="project" value="UniProtKB-SubCell"/>
</dbReference>
<evidence type="ECO:0000259" key="9">
    <source>
        <dbReference type="SMART" id="SM00382"/>
    </source>
</evidence>
<sequence length="264" mass="29225">MALDFTTAYLRSVQLLKEQVPSFDAYPFHLPAVSALEQLELHPRVTYIVGENGMGKSTMLEAIAVAMGFNAEGGTVNFSFATRETHSELHQYLRTVRGARRPKDGFFFRAESYYNVASEVDVLEASHNYGGTSLHAQSHGESFFAAFLHRFSGQGLYIMDEPEAALSPLRQMALLTRIHDLVKAESQFIISTHSPNCHGIPRRPHLQADRRRSGALQPGRHRPLSDYEGIRESPGGHASGAVTGLSFFKAGTRIIYPAAPPEIR</sequence>
<dbReference type="InterPro" id="IPR038729">
    <property type="entry name" value="Rad50/SbcC_AAA"/>
</dbReference>
<keyword evidence="4" id="KW-0410">Iron transport</keyword>
<reference evidence="10 11" key="1">
    <citation type="submission" date="2019-05" db="EMBL/GenBank/DDBJ databases">
        <authorList>
            <person name="Chen C."/>
        </authorList>
    </citation>
    <scope>NUCLEOTIDE SEQUENCE [LARGE SCALE GENOMIC DNA]</scope>
    <source>
        <strain evidence="10 11">HB172198</strain>
    </source>
</reference>
<dbReference type="InterPro" id="IPR051535">
    <property type="entry name" value="Siderophore_ABC-ATPase"/>
</dbReference>
<keyword evidence="3" id="KW-1003">Cell membrane</keyword>
<dbReference type="GO" id="GO:0016887">
    <property type="term" value="F:ATP hydrolysis activity"/>
    <property type="evidence" value="ECO:0007669"/>
    <property type="project" value="InterPro"/>
</dbReference>